<gene>
    <name evidence="4" type="ORF">RHODO2019_06810</name>
</gene>
<protein>
    <submittedName>
        <fullName evidence="4">Circularly permuted type 2 ATP-grasp protein</fullName>
    </submittedName>
</protein>
<evidence type="ECO:0000313" key="4">
    <source>
        <dbReference type="EMBL" id="UZJ26119.1"/>
    </source>
</evidence>
<dbReference type="PANTHER" id="PTHR34595">
    <property type="entry name" value="BLR5612 PROTEIN"/>
    <property type="match status" value="1"/>
</dbReference>
<reference evidence="4" key="1">
    <citation type="submission" date="2022-10" db="EMBL/GenBank/DDBJ databases">
        <title>Rhodococcus sp.75.</title>
        <authorList>
            <person name="Sun M."/>
        </authorList>
    </citation>
    <scope>NUCLEOTIDE SEQUENCE</scope>
    <source>
        <strain evidence="4">75</strain>
    </source>
</reference>
<feature type="region of interest" description="Disordered" evidence="1">
    <location>
        <begin position="1"/>
        <end position="22"/>
    </location>
</feature>
<evidence type="ECO:0000313" key="5">
    <source>
        <dbReference type="Proteomes" id="UP001164965"/>
    </source>
</evidence>
<evidence type="ECO:0000256" key="1">
    <source>
        <dbReference type="SAM" id="MobiDB-lite"/>
    </source>
</evidence>
<dbReference type="SUPFAM" id="SSF56059">
    <property type="entry name" value="Glutathione synthetase ATP-binding domain-like"/>
    <property type="match status" value="1"/>
</dbReference>
<evidence type="ECO:0000259" key="3">
    <source>
        <dbReference type="Pfam" id="PF14403"/>
    </source>
</evidence>
<proteinExistence type="predicted"/>
<dbReference type="InterPro" id="IPR051680">
    <property type="entry name" value="ATP-dep_Glu-Cys_Ligase-2"/>
</dbReference>
<feature type="domain" description="DUF403" evidence="2">
    <location>
        <begin position="509"/>
        <end position="819"/>
    </location>
</feature>
<feature type="domain" description="Circularly permuted ATP-grasp type 2" evidence="3">
    <location>
        <begin position="84"/>
        <end position="453"/>
    </location>
</feature>
<accession>A0ABY6P3P1</accession>
<dbReference type="EMBL" id="CP110615">
    <property type="protein sequence ID" value="UZJ26119.1"/>
    <property type="molecule type" value="Genomic_DNA"/>
</dbReference>
<dbReference type="Proteomes" id="UP001164965">
    <property type="component" value="Chromosome"/>
</dbReference>
<evidence type="ECO:0000259" key="2">
    <source>
        <dbReference type="Pfam" id="PF04168"/>
    </source>
</evidence>
<dbReference type="InterPro" id="IPR007296">
    <property type="entry name" value="DUF403"/>
</dbReference>
<dbReference type="Gene3D" id="3.40.50.11290">
    <property type="match status" value="1"/>
</dbReference>
<sequence>MNVATTTPGFDEARSVDGTPRPGWGELVEDLARLGETGLARARAHVEHQLASDGVTYSPVLGDAPVPADGEVAAPERWQLDPVPLVLHAEEWAVLERGVAQRSTLLDAVLADLYGPQDLLRHALVPPEVVLGHEGYLRAAHGITLPGPRQLVVHAVDVARGPEGGFVALADRTQAPSGIGYALADRAVLARVLPDLLRRSAPRRLGAFADTLRTALHAVAPQAVEQPRVVVLSPGSHSETAFDQAYLAALLGLPLVEGADLTVHQGRLWMRSLGRLEQVDVVLRRVDAAFCDPLDLRSSSRLGVVGLVEACRRGTVSVVNPLGAGVLENPALVALLPALCRALLDEDLVLASVPLSWCGSPEGLSHVLANLGSVVLRPIGAGTSVVPGRLPAAEQEQWRARLGAEGWRWVGELGVELSQAPSATRGGLAQRPVVTRLFSVGQASGHVVMPGGLGGSFGAGEHPAWTERPAAAAKDVWVLSTTADQAVSHVAGPQVLPSPRAALGSVSSPRVLADLFWLGRYAERTEALTRLLAAGTARAGDVRPSGTAAAETTGVLVAAAGALSGVAVDGAEPLVVLQQLTTDAARQGTVAHSLNRLVGVAGAVRDQLSADTWAVLSSAEDAVDRLVATRAADGSELSGCHAVLLSCSLALSGLAAENMVRDPGWFLLDAGRRLERSQQLSALLRHTLGTPAGTRTAEVLLLESVLVATESVLTHRRRYSGELAPGGVLALLLLDPANPRSLVFQLQALAADLRALPGATGTSRPERLLEELVVTVRRLDADELGVVAQDGTRVGLVGVLDGVRASLRALADAVSAQHLVVSSPVAQPVEYGGMR</sequence>
<organism evidence="4 5">
    <name type="scientific">Rhodococcus antarcticus</name>
    <dbReference type="NCBI Taxonomy" id="2987751"/>
    <lineage>
        <taxon>Bacteria</taxon>
        <taxon>Bacillati</taxon>
        <taxon>Actinomycetota</taxon>
        <taxon>Actinomycetes</taxon>
        <taxon>Mycobacteriales</taxon>
        <taxon>Nocardiaceae</taxon>
        <taxon>Rhodococcus</taxon>
    </lineage>
</organism>
<dbReference type="PANTHER" id="PTHR34595:SF2">
    <property type="entry name" value="BLR2978 PROTEIN"/>
    <property type="match status" value="1"/>
</dbReference>
<name>A0ABY6P3P1_9NOCA</name>
<dbReference type="RefSeq" id="WP_265384223.1">
    <property type="nucleotide sequence ID" value="NZ_CP110615.1"/>
</dbReference>
<keyword evidence="5" id="KW-1185">Reference proteome</keyword>
<dbReference type="Pfam" id="PF04168">
    <property type="entry name" value="Alpha-E"/>
    <property type="match status" value="1"/>
</dbReference>
<dbReference type="InterPro" id="IPR025841">
    <property type="entry name" value="CP_ATPgrasp_2"/>
</dbReference>
<dbReference type="Pfam" id="PF14403">
    <property type="entry name" value="CP_ATPgrasp_2"/>
    <property type="match status" value="1"/>
</dbReference>